<comment type="caution">
    <text evidence="2">The sequence shown here is derived from an EMBL/GenBank/DDBJ whole genome shotgun (WGS) entry which is preliminary data.</text>
</comment>
<dbReference type="EMBL" id="JAGTJJ010000091">
    <property type="protein sequence ID" value="MDC3989012.1"/>
    <property type="molecule type" value="Genomic_DNA"/>
</dbReference>
<accession>A0A9X3XEU4</accession>
<evidence type="ECO:0000256" key="1">
    <source>
        <dbReference type="SAM" id="MobiDB-lite"/>
    </source>
</evidence>
<evidence type="ECO:0000313" key="3">
    <source>
        <dbReference type="Proteomes" id="UP001151081"/>
    </source>
</evidence>
<keyword evidence="3" id="KW-1185">Reference proteome</keyword>
<dbReference type="RefSeq" id="WP_272459965.1">
    <property type="nucleotide sequence ID" value="NZ_JAGTJJ010000091.1"/>
</dbReference>
<feature type="region of interest" description="Disordered" evidence="1">
    <location>
        <begin position="86"/>
        <end position="142"/>
    </location>
</feature>
<sequence length="142" mass="16191">MNPQEIPPDVREAALILLSYFFRLVRNEAAKHTKGDEGPRYYDRKTFPWGERSFERLTGQGKLRSFKAPDGKTILVLRDEAHAFIETQEGARPRAPRPPPTARTVAPVDVNALSPEEEHELAMGREPKQGPTTERSPRPRHR</sequence>
<evidence type="ECO:0000313" key="2">
    <source>
        <dbReference type="EMBL" id="MDC3989012.1"/>
    </source>
</evidence>
<reference evidence="2 3" key="1">
    <citation type="submission" date="2021-04" db="EMBL/GenBank/DDBJ databases">
        <title>Genome analysis of Polyangium sp.</title>
        <authorList>
            <person name="Li Y."/>
            <person name="Wang J."/>
        </authorList>
    </citation>
    <scope>NUCLEOTIDE SEQUENCE [LARGE SCALE GENOMIC DNA]</scope>
    <source>
        <strain evidence="2 3">SDU14</strain>
    </source>
</reference>
<dbReference type="AlphaFoldDB" id="A0A9X3XEU4"/>
<proteinExistence type="predicted"/>
<gene>
    <name evidence="2" type="ORF">KEG57_51575</name>
</gene>
<dbReference type="Proteomes" id="UP001151081">
    <property type="component" value="Unassembled WGS sequence"/>
</dbReference>
<organism evidence="2 3">
    <name type="scientific">Polyangium jinanense</name>
    <dbReference type="NCBI Taxonomy" id="2829994"/>
    <lineage>
        <taxon>Bacteria</taxon>
        <taxon>Pseudomonadati</taxon>
        <taxon>Myxococcota</taxon>
        <taxon>Polyangia</taxon>
        <taxon>Polyangiales</taxon>
        <taxon>Polyangiaceae</taxon>
        <taxon>Polyangium</taxon>
    </lineage>
</organism>
<name>A0A9X3XEU4_9BACT</name>
<protein>
    <submittedName>
        <fullName evidence="2">Uncharacterized protein</fullName>
    </submittedName>
</protein>